<dbReference type="Pfam" id="PF00499">
    <property type="entry name" value="Oxidored_q3"/>
    <property type="match status" value="1"/>
</dbReference>
<dbReference type="InterPro" id="IPR001457">
    <property type="entry name" value="NADH_UbQ/plastoQ_OxRdtase_su6"/>
</dbReference>
<evidence type="ECO:0000256" key="11">
    <source>
        <dbReference type="ARBA" id="ARBA00022857"/>
    </source>
</evidence>
<geneLocation type="chloroplast" evidence="21"/>
<comment type="catalytic activity">
    <reaction evidence="18 20">
        <text>a plastoquinone + NADPH + (n+1) H(+)(in) = a plastoquinol + NADP(+) + n H(+)(out)</text>
        <dbReference type="Rhea" id="RHEA:42612"/>
        <dbReference type="Rhea" id="RHEA-COMP:9561"/>
        <dbReference type="Rhea" id="RHEA-COMP:9562"/>
        <dbReference type="ChEBI" id="CHEBI:15378"/>
        <dbReference type="ChEBI" id="CHEBI:17757"/>
        <dbReference type="ChEBI" id="CHEBI:57783"/>
        <dbReference type="ChEBI" id="CHEBI:58349"/>
        <dbReference type="ChEBI" id="CHEBI:62192"/>
    </reaction>
</comment>
<evidence type="ECO:0000256" key="15">
    <source>
        <dbReference type="ARBA" id="ARBA00023027"/>
    </source>
</evidence>
<feature type="transmembrane region" description="Helical" evidence="20">
    <location>
        <begin position="36"/>
        <end position="53"/>
    </location>
</feature>
<dbReference type="InterPro" id="IPR050290">
    <property type="entry name" value="NAD(P)H-Q_Oxidoreduct_6"/>
</dbReference>
<dbReference type="PANTHER" id="PTHR48479">
    <property type="entry name" value="NAD(P)H-QUINONE OXIDOREDUCTASE SUBUNIT 6, CHLOROPLASTIC"/>
    <property type="match status" value="1"/>
</dbReference>
<evidence type="ECO:0000256" key="18">
    <source>
        <dbReference type="ARBA" id="ARBA00047726"/>
    </source>
</evidence>
<keyword evidence="15 20" id="KW-0520">NAD</keyword>
<organism evidence="21">
    <name type="scientific">Osmundastrum cinnamomeum</name>
    <name type="common">Cinnamon fern</name>
    <name type="synonym">Osmunda cinnamomea</name>
    <dbReference type="NCBI Taxonomy" id="3284"/>
    <lineage>
        <taxon>Eukaryota</taxon>
        <taxon>Viridiplantae</taxon>
        <taxon>Streptophyta</taxon>
        <taxon>Embryophyta</taxon>
        <taxon>Tracheophyta</taxon>
        <taxon>Polypodiopsida</taxon>
        <taxon>Polypodiidae</taxon>
        <taxon>Osmundales</taxon>
        <taxon>Osmundaceae</taxon>
        <taxon>Osmundastrum</taxon>
    </lineage>
</organism>
<evidence type="ECO:0000256" key="20">
    <source>
        <dbReference type="RuleBase" id="RU004431"/>
    </source>
</evidence>
<comment type="subunit">
    <text evidence="4 20">NDH is composed of at least 16 different subunits, 5 of which are encoded in the nucleus.</text>
</comment>
<evidence type="ECO:0000256" key="10">
    <source>
        <dbReference type="ARBA" id="ARBA00022719"/>
    </source>
</evidence>
<evidence type="ECO:0000256" key="17">
    <source>
        <dbReference type="ARBA" id="ARBA00023136"/>
    </source>
</evidence>
<feature type="transmembrane region" description="Helical" evidence="20">
    <location>
        <begin position="6"/>
        <end position="29"/>
    </location>
</feature>
<proteinExistence type="inferred from homology"/>
<dbReference type="InterPro" id="IPR042106">
    <property type="entry name" value="Nuo/plastoQ_OxRdtase_6_NuoJ"/>
</dbReference>
<evidence type="ECO:0000256" key="19">
    <source>
        <dbReference type="ARBA" id="ARBA00048026"/>
    </source>
</evidence>
<evidence type="ECO:0000256" key="13">
    <source>
        <dbReference type="ARBA" id="ARBA00022967"/>
    </source>
</evidence>
<accession>A0A059SS49</accession>
<dbReference type="GO" id="GO:0009535">
    <property type="term" value="C:chloroplast thylakoid membrane"/>
    <property type="evidence" value="ECO:0007669"/>
    <property type="project" value="UniProtKB-SubCell"/>
</dbReference>
<dbReference type="PANTHER" id="PTHR48479:SF1">
    <property type="entry name" value="NAD(P)H-QUINONE OXIDOREDUCTASE SUBUNIT 6, CHLOROPLASTIC"/>
    <property type="match status" value="1"/>
</dbReference>
<keyword evidence="14 20" id="KW-1133">Transmembrane helix</keyword>
<protein>
    <recommendedName>
        <fullName evidence="5 20">NAD(P)H-quinone oxidoreductase subunit 6, chloroplastic</fullName>
        <ecNumber evidence="20">7.1.1.-</ecNumber>
    </recommendedName>
</protein>
<comment type="function">
    <text evidence="1 20">NDH shuttles electrons from NAD(P)H:plastoquinone, via FMN and iron-sulfur (Fe-S) centers, to quinones in the photosynthetic chain and possibly in a chloroplast respiratory chain. The immediate electron acceptor for the enzyme in this species is believed to be plastoquinone. Couples the redox reaction to proton translocation, and thus conserves the redox energy in a proton gradient.</text>
</comment>
<keyword evidence="13" id="KW-1278">Translocase</keyword>
<evidence type="ECO:0000256" key="5">
    <source>
        <dbReference type="ARBA" id="ARBA00018131"/>
    </source>
</evidence>
<dbReference type="NCBIfam" id="NF005163">
    <property type="entry name" value="PRK06638.1-3"/>
    <property type="match status" value="1"/>
</dbReference>
<name>A0A059SS49_OSMCI</name>
<dbReference type="RefSeq" id="YP_009032874.1">
    <property type="nucleotide sequence ID" value="NC_024157.1"/>
</dbReference>
<comment type="subcellular location">
    <subcellularLocation>
        <location evidence="2">Plastid</location>
        <location evidence="2">Chloroplast thylakoid membrane</location>
        <topology evidence="2">Multi-pass membrane protein</topology>
    </subcellularLocation>
</comment>
<keyword evidence="11 20" id="KW-0521">NADP</keyword>
<dbReference type="GO" id="GO:0008137">
    <property type="term" value="F:NADH dehydrogenase (ubiquinone) activity"/>
    <property type="evidence" value="ECO:0007669"/>
    <property type="project" value="UniProtKB-UniRule"/>
</dbReference>
<keyword evidence="9 20" id="KW-0812">Transmembrane</keyword>
<evidence type="ECO:0000256" key="3">
    <source>
        <dbReference type="ARBA" id="ARBA00005698"/>
    </source>
</evidence>
<dbReference type="FunFam" id="1.20.120.1200:FF:000002">
    <property type="entry name" value="NAD(P)H-quinone oxidoreductase subunit 6, chloroplastic"/>
    <property type="match status" value="1"/>
</dbReference>
<dbReference type="EMBL" id="KF225592">
    <property type="protein sequence ID" value="AHA59607.1"/>
    <property type="molecule type" value="Genomic_DNA"/>
</dbReference>
<keyword evidence="17 20" id="KW-0472">Membrane</keyword>
<evidence type="ECO:0000256" key="6">
    <source>
        <dbReference type="ARBA" id="ARBA00022448"/>
    </source>
</evidence>
<keyword evidence="7 20" id="KW-0150">Chloroplast</keyword>
<keyword evidence="8 20" id="KW-0934">Plastid</keyword>
<evidence type="ECO:0000256" key="7">
    <source>
        <dbReference type="ARBA" id="ARBA00022528"/>
    </source>
</evidence>
<feature type="transmembrane region" description="Helical" evidence="20">
    <location>
        <begin position="94"/>
        <end position="115"/>
    </location>
</feature>
<evidence type="ECO:0000256" key="14">
    <source>
        <dbReference type="ARBA" id="ARBA00022989"/>
    </source>
</evidence>
<evidence type="ECO:0000256" key="8">
    <source>
        <dbReference type="ARBA" id="ARBA00022640"/>
    </source>
</evidence>
<evidence type="ECO:0000256" key="1">
    <source>
        <dbReference type="ARBA" id="ARBA00004059"/>
    </source>
</evidence>
<keyword evidence="16 20" id="KW-0793">Thylakoid</keyword>
<dbReference type="Gene3D" id="1.20.120.1200">
    <property type="entry name" value="NADH-ubiquinone/plastoquinone oxidoreductase chain 6, subunit NuoJ"/>
    <property type="match status" value="1"/>
</dbReference>
<dbReference type="EC" id="7.1.1.-" evidence="20"/>
<gene>
    <name evidence="21" type="primary">ndhG</name>
</gene>
<keyword evidence="12 20" id="KW-0618">Plastoquinone</keyword>
<dbReference type="GeneID" id="19522794"/>
<evidence type="ECO:0000313" key="21">
    <source>
        <dbReference type="EMBL" id="AHA59607.1"/>
    </source>
</evidence>
<feature type="transmembrane region" description="Helical" evidence="20">
    <location>
        <begin position="59"/>
        <end position="82"/>
    </location>
</feature>
<evidence type="ECO:0000256" key="2">
    <source>
        <dbReference type="ARBA" id="ARBA00004454"/>
    </source>
</evidence>
<evidence type="ECO:0000256" key="16">
    <source>
        <dbReference type="ARBA" id="ARBA00023078"/>
    </source>
</evidence>
<dbReference type="AlphaFoldDB" id="A0A059SS49"/>
<comment type="similarity">
    <text evidence="3 20">Belongs to the complex I subunit 6 family.</text>
</comment>
<feature type="transmembrane region" description="Helical" evidence="20">
    <location>
        <begin position="152"/>
        <end position="174"/>
    </location>
</feature>
<comment type="catalytic activity">
    <reaction evidence="19 20">
        <text>a plastoquinone + NADH + (n+1) H(+)(in) = a plastoquinol + NAD(+) + n H(+)(out)</text>
        <dbReference type="Rhea" id="RHEA:42608"/>
        <dbReference type="Rhea" id="RHEA-COMP:9561"/>
        <dbReference type="Rhea" id="RHEA-COMP:9562"/>
        <dbReference type="ChEBI" id="CHEBI:15378"/>
        <dbReference type="ChEBI" id="CHEBI:17757"/>
        <dbReference type="ChEBI" id="CHEBI:57540"/>
        <dbReference type="ChEBI" id="CHEBI:57945"/>
        <dbReference type="ChEBI" id="CHEBI:62192"/>
    </reaction>
</comment>
<sequence>MNLPESIHDFILILVELGILSGSSGVVLLANIVYSAFLLGLVSICISLLYLVLNADFVAAAQLLIYVGAINVLIVFAVMLINKSKDPNPFPSRNAGDGITSGVCISLFLLLTITIRNTEWSDIRTIEQSESFVGKTLRNNVQLIGSQLLTNFLIPFELLSILLLIASVGAITMARREGTIGTDKNVALQSKDDSFFSRSIMTF</sequence>
<evidence type="ECO:0000256" key="9">
    <source>
        <dbReference type="ARBA" id="ARBA00022692"/>
    </source>
</evidence>
<dbReference type="GO" id="GO:0048038">
    <property type="term" value="F:quinone binding"/>
    <property type="evidence" value="ECO:0007669"/>
    <property type="project" value="UniProtKB-KW"/>
</dbReference>
<evidence type="ECO:0000256" key="12">
    <source>
        <dbReference type="ARBA" id="ARBA00022957"/>
    </source>
</evidence>
<reference evidence="21" key="1">
    <citation type="journal article" date="2014" name="Mol. Cells">
        <title>Chloroplast genome evolution in early diverged leptosporangiate ferns.</title>
        <authorList>
            <person name="Kim H.T."/>
            <person name="Chung M.G."/>
            <person name="Kim K.J."/>
        </authorList>
    </citation>
    <scope>NUCLEOTIDE SEQUENCE</scope>
</reference>
<evidence type="ECO:0000256" key="4">
    <source>
        <dbReference type="ARBA" id="ARBA00011199"/>
    </source>
</evidence>
<keyword evidence="10 20" id="KW-0874">Quinone</keyword>
<keyword evidence="6" id="KW-0813">Transport</keyword>